<keyword evidence="1" id="KW-1133">Transmembrane helix</keyword>
<accession>A0AAW8ZXY8</accession>
<comment type="caution">
    <text evidence="2">The sequence shown here is derived from an EMBL/GenBank/DDBJ whole genome shotgun (WGS) entry which is preliminary data.</text>
</comment>
<evidence type="ECO:0000256" key="1">
    <source>
        <dbReference type="SAM" id="Phobius"/>
    </source>
</evidence>
<reference evidence="2 3" key="1">
    <citation type="submission" date="2023-10" db="EMBL/GenBank/DDBJ databases">
        <title>A new tool for lettuce pathogen research.</title>
        <authorList>
            <person name="Horton K.N."/>
            <person name="Cseke L.J."/>
            <person name="Badiwe M."/>
            <person name="Tesfaye D."/>
            <person name="Klein A."/>
            <person name="Su J."/>
            <person name="Potnis N."/>
            <person name="Gassmann W."/>
        </authorList>
    </citation>
    <scope>NUCLEOTIDE SEQUENCE [LARGE SCALE GENOMIC DNA]</scope>
    <source>
        <strain evidence="2 3">JSKH1901</strain>
    </source>
</reference>
<dbReference type="Proteomes" id="UP001187425">
    <property type="component" value="Unassembled WGS sequence"/>
</dbReference>
<feature type="transmembrane region" description="Helical" evidence="1">
    <location>
        <begin position="26"/>
        <end position="46"/>
    </location>
</feature>
<dbReference type="AlphaFoldDB" id="A0AAW8ZXY8"/>
<gene>
    <name evidence="2" type="ORF">R4K57_21160</name>
</gene>
<evidence type="ECO:0000313" key="2">
    <source>
        <dbReference type="EMBL" id="MDV7250851.1"/>
    </source>
</evidence>
<name>A0AAW8ZXY8_9XANT</name>
<keyword evidence="1" id="KW-0812">Transmembrane</keyword>
<proteinExistence type="predicted"/>
<protein>
    <submittedName>
        <fullName evidence="2">Uncharacterized protein</fullName>
    </submittedName>
</protein>
<dbReference type="GeneID" id="55515372"/>
<organism evidence="2 3">
    <name type="scientific">Xanthomonas hortorum pv. vitians</name>
    <dbReference type="NCBI Taxonomy" id="83224"/>
    <lineage>
        <taxon>Bacteria</taxon>
        <taxon>Pseudomonadati</taxon>
        <taxon>Pseudomonadota</taxon>
        <taxon>Gammaproteobacteria</taxon>
        <taxon>Lysobacterales</taxon>
        <taxon>Lysobacteraceae</taxon>
        <taxon>Xanthomonas</taxon>
    </lineage>
</organism>
<evidence type="ECO:0000313" key="3">
    <source>
        <dbReference type="Proteomes" id="UP001187425"/>
    </source>
</evidence>
<keyword evidence="1" id="KW-0472">Membrane</keyword>
<dbReference type="RefSeq" id="WP_157732751.1">
    <property type="nucleotide sequence ID" value="NZ_CP128478.1"/>
</dbReference>
<dbReference type="EMBL" id="JAWMQI010000116">
    <property type="protein sequence ID" value="MDV7250851.1"/>
    <property type="molecule type" value="Genomic_DNA"/>
</dbReference>
<sequence length="49" mass="5236">MSGTNVFKAFAVMALPKHIEATAASLYPTLHVIVAFLVLIGAVLVLRKL</sequence>